<sequence length="191" mass="21739">MQTENKEKVKRGEIYLHDFGNNAGSIQNGVRPVLVVQCDEGNQASMTTVVAALTSVIKKRYLPSHIILGDKFGLKEPSMVMLEQLKTVNQSELVEYIGFVDNEYLLRKVNHGLKKALGLWVDKPQKHKGDIRCLCPACLQAYKKTQNYIVRRLDPLASKREKCDKCDNMGWDYIIYERCTSTGDKEVQADE</sequence>
<keyword evidence="4" id="KW-1185">Reference proteome</keyword>
<dbReference type="Pfam" id="PF02452">
    <property type="entry name" value="PemK_toxin"/>
    <property type="match status" value="1"/>
</dbReference>
<dbReference type="InterPro" id="IPR011067">
    <property type="entry name" value="Plasmid_toxin/cell-grow_inhib"/>
</dbReference>
<dbReference type="AlphaFoldDB" id="A0A845QJ80"/>
<keyword evidence="2" id="KW-1277">Toxin-antitoxin system</keyword>
<dbReference type="GO" id="GO:0006402">
    <property type="term" value="P:mRNA catabolic process"/>
    <property type="evidence" value="ECO:0007669"/>
    <property type="project" value="TreeGrafter"/>
</dbReference>
<comment type="similarity">
    <text evidence="1">Belongs to the PemK/MazF family.</text>
</comment>
<organism evidence="3 4">
    <name type="scientific">Anaerotruncus colihominis</name>
    <dbReference type="NCBI Taxonomy" id="169435"/>
    <lineage>
        <taxon>Bacteria</taxon>
        <taxon>Bacillati</taxon>
        <taxon>Bacillota</taxon>
        <taxon>Clostridia</taxon>
        <taxon>Eubacteriales</taxon>
        <taxon>Oscillospiraceae</taxon>
        <taxon>Anaerotruncus</taxon>
    </lineage>
</organism>
<dbReference type="PANTHER" id="PTHR33988:SF2">
    <property type="entry name" value="ENDORIBONUCLEASE MAZF"/>
    <property type="match status" value="1"/>
</dbReference>
<dbReference type="GO" id="GO:0016075">
    <property type="term" value="P:rRNA catabolic process"/>
    <property type="evidence" value="ECO:0007669"/>
    <property type="project" value="TreeGrafter"/>
</dbReference>
<comment type="caution">
    <text evidence="3">The sequence shown here is derived from an EMBL/GenBank/DDBJ whole genome shotgun (WGS) entry which is preliminary data.</text>
</comment>
<evidence type="ECO:0000313" key="3">
    <source>
        <dbReference type="EMBL" id="NBH61514.1"/>
    </source>
</evidence>
<dbReference type="SUPFAM" id="SSF50118">
    <property type="entry name" value="Cell growth inhibitor/plasmid maintenance toxic component"/>
    <property type="match status" value="1"/>
</dbReference>
<dbReference type="GO" id="GO:0003677">
    <property type="term" value="F:DNA binding"/>
    <property type="evidence" value="ECO:0007669"/>
    <property type="project" value="InterPro"/>
</dbReference>
<dbReference type="Proteomes" id="UP000446866">
    <property type="component" value="Unassembled WGS sequence"/>
</dbReference>
<name>A0A845QJ80_9FIRM</name>
<proteinExistence type="inferred from homology"/>
<evidence type="ECO:0000313" key="4">
    <source>
        <dbReference type="Proteomes" id="UP000446866"/>
    </source>
</evidence>
<dbReference type="EMBL" id="QXWK01000013">
    <property type="protein sequence ID" value="NBH61514.1"/>
    <property type="molecule type" value="Genomic_DNA"/>
</dbReference>
<dbReference type="Gene3D" id="2.30.30.110">
    <property type="match status" value="1"/>
</dbReference>
<reference evidence="3 4" key="1">
    <citation type="submission" date="2018-08" db="EMBL/GenBank/DDBJ databases">
        <title>Murine metabolic-syndrome-specific gut microbial biobank.</title>
        <authorList>
            <person name="Liu C."/>
        </authorList>
    </citation>
    <scope>NUCLEOTIDE SEQUENCE [LARGE SCALE GENOMIC DNA]</scope>
    <source>
        <strain evidence="3 4">28</strain>
    </source>
</reference>
<dbReference type="InterPro" id="IPR003477">
    <property type="entry name" value="PemK-like"/>
</dbReference>
<evidence type="ECO:0000256" key="2">
    <source>
        <dbReference type="ARBA" id="ARBA00022649"/>
    </source>
</evidence>
<dbReference type="RefSeq" id="WP_160201799.1">
    <property type="nucleotide sequence ID" value="NZ_QXWK01000013.1"/>
</dbReference>
<protein>
    <submittedName>
        <fullName evidence="3">Type II toxin-antitoxin system PemK/MazF family toxin</fullName>
    </submittedName>
</protein>
<gene>
    <name evidence="3" type="ORF">D0435_07605</name>
</gene>
<dbReference type="GO" id="GO:0004521">
    <property type="term" value="F:RNA endonuclease activity"/>
    <property type="evidence" value="ECO:0007669"/>
    <property type="project" value="TreeGrafter"/>
</dbReference>
<accession>A0A845QJ80</accession>
<dbReference type="PANTHER" id="PTHR33988">
    <property type="entry name" value="ENDORIBONUCLEASE MAZF-RELATED"/>
    <property type="match status" value="1"/>
</dbReference>
<evidence type="ECO:0000256" key="1">
    <source>
        <dbReference type="ARBA" id="ARBA00007521"/>
    </source>
</evidence>